<keyword evidence="3" id="KW-1185">Reference proteome</keyword>
<name>A0ABQ8CBE1_BRANA</name>
<feature type="region of interest" description="Disordered" evidence="1">
    <location>
        <begin position="15"/>
        <end position="52"/>
    </location>
</feature>
<sequence length="283" mass="31685">AIALDEGVVVDGLRTKSISSTRQGTSQRRGRGSKRPIGSGTGSSSATEGSETKSESFCLEALMSSIFAWNMRGFNKPRKQKAESGDTFLSSFIYESNCIIERRELWSEMEAIAGSVAGTNNSWIIQGDFNVALSVQEHSRAVESAMDRTAMRDFQNVVYKCDMMDLAQQIEAMQNPQTSTFEAASDAWKKWHHISGIEEQFYYQKSRVQWMGLGDRNSRFFHKVTQSQNIRNTIRKIVTADGRILTSQADIKREAASHLENFLNAPQNVHAVPPDVLKGLIDY</sequence>
<dbReference type="Proteomes" id="UP000824890">
    <property type="component" value="Unassembled WGS sequence"/>
</dbReference>
<gene>
    <name evidence="2" type="ORF">HID58_028866</name>
</gene>
<dbReference type="EMBL" id="JAGKQM010000008">
    <property type="protein sequence ID" value="KAH0914420.1"/>
    <property type="molecule type" value="Genomic_DNA"/>
</dbReference>
<evidence type="ECO:0000313" key="2">
    <source>
        <dbReference type="EMBL" id="KAH0914420.1"/>
    </source>
</evidence>
<evidence type="ECO:0008006" key="4">
    <source>
        <dbReference type="Google" id="ProtNLM"/>
    </source>
</evidence>
<feature type="non-terminal residue" evidence="2">
    <location>
        <position position="1"/>
    </location>
</feature>
<feature type="non-terminal residue" evidence="2">
    <location>
        <position position="283"/>
    </location>
</feature>
<organism evidence="2 3">
    <name type="scientific">Brassica napus</name>
    <name type="common">Rape</name>
    <dbReference type="NCBI Taxonomy" id="3708"/>
    <lineage>
        <taxon>Eukaryota</taxon>
        <taxon>Viridiplantae</taxon>
        <taxon>Streptophyta</taxon>
        <taxon>Embryophyta</taxon>
        <taxon>Tracheophyta</taxon>
        <taxon>Spermatophyta</taxon>
        <taxon>Magnoliopsida</taxon>
        <taxon>eudicotyledons</taxon>
        <taxon>Gunneridae</taxon>
        <taxon>Pentapetalae</taxon>
        <taxon>rosids</taxon>
        <taxon>malvids</taxon>
        <taxon>Brassicales</taxon>
        <taxon>Brassicaceae</taxon>
        <taxon>Brassiceae</taxon>
        <taxon>Brassica</taxon>
    </lineage>
</organism>
<comment type="caution">
    <text evidence="2">The sequence shown here is derived from an EMBL/GenBank/DDBJ whole genome shotgun (WGS) entry which is preliminary data.</text>
</comment>
<accession>A0ABQ8CBE1</accession>
<reference evidence="2 3" key="1">
    <citation type="submission" date="2021-05" db="EMBL/GenBank/DDBJ databases">
        <title>Genome Assembly of Synthetic Allotetraploid Brassica napus Reveals Homoeologous Exchanges between Subgenomes.</title>
        <authorList>
            <person name="Davis J.T."/>
        </authorList>
    </citation>
    <scope>NUCLEOTIDE SEQUENCE [LARGE SCALE GENOMIC DNA]</scope>
    <source>
        <strain evidence="3">cv. Da-Ae</strain>
        <tissue evidence="2">Seedling</tissue>
    </source>
</reference>
<proteinExistence type="predicted"/>
<evidence type="ECO:0000313" key="3">
    <source>
        <dbReference type="Proteomes" id="UP000824890"/>
    </source>
</evidence>
<evidence type="ECO:0000256" key="1">
    <source>
        <dbReference type="SAM" id="MobiDB-lite"/>
    </source>
</evidence>
<protein>
    <recommendedName>
        <fullName evidence="4">Endonuclease/exonuclease/phosphatase domain-containing protein</fullName>
    </recommendedName>
</protein>